<proteinExistence type="predicted"/>
<protein>
    <submittedName>
        <fullName evidence="2">NYN domain-containing protein</fullName>
    </submittedName>
</protein>
<dbReference type="Proteomes" id="UP001172778">
    <property type="component" value="Unassembled WGS sequence"/>
</dbReference>
<dbReference type="InterPro" id="IPR047140">
    <property type="entry name" value="LabA"/>
</dbReference>
<dbReference type="InterPro" id="IPR021139">
    <property type="entry name" value="NYN"/>
</dbReference>
<name>A0ABT7E2S0_9NEIS</name>
<reference evidence="2" key="1">
    <citation type="submission" date="2023-03" db="EMBL/GenBank/DDBJ databases">
        <title>Chitinimonas shenzhenensis gen. nov., sp. nov., a novel member of family Burkholderiaceae isolated from activated sludge collected in Shen Zhen, China.</title>
        <authorList>
            <person name="Wang X."/>
        </authorList>
    </citation>
    <scope>NUCLEOTIDE SEQUENCE</scope>
    <source>
        <strain evidence="2">DQS-5</strain>
    </source>
</reference>
<organism evidence="2 3">
    <name type="scientific">Parachitinimonas caeni</name>
    <dbReference type="NCBI Taxonomy" id="3031301"/>
    <lineage>
        <taxon>Bacteria</taxon>
        <taxon>Pseudomonadati</taxon>
        <taxon>Pseudomonadota</taxon>
        <taxon>Betaproteobacteria</taxon>
        <taxon>Neisseriales</taxon>
        <taxon>Chitinibacteraceae</taxon>
        <taxon>Parachitinimonas</taxon>
    </lineage>
</organism>
<dbReference type="PANTHER" id="PTHR35458">
    <property type="entry name" value="SLR0755 PROTEIN"/>
    <property type="match status" value="1"/>
</dbReference>
<evidence type="ECO:0000259" key="1">
    <source>
        <dbReference type="Pfam" id="PF01936"/>
    </source>
</evidence>
<comment type="caution">
    <text evidence="2">The sequence shown here is derived from an EMBL/GenBank/DDBJ whole genome shotgun (WGS) entry which is preliminary data.</text>
</comment>
<evidence type="ECO:0000313" key="2">
    <source>
        <dbReference type="EMBL" id="MDK2125695.1"/>
    </source>
</evidence>
<evidence type="ECO:0000313" key="3">
    <source>
        <dbReference type="Proteomes" id="UP001172778"/>
    </source>
</evidence>
<keyword evidence="3" id="KW-1185">Reference proteome</keyword>
<dbReference type="Pfam" id="PF01936">
    <property type="entry name" value="NYN"/>
    <property type="match status" value="1"/>
</dbReference>
<dbReference type="Gene3D" id="3.40.50.1010">
    <property type="entry name" value="5'-nuclease"/>
    <property type="match status" value="1"/>
</dbReference>
<dbReference type="RefSeq" id="WP_284102004.1">
    <property type="nucleotide sequence ID" value="NZ_JARRAF010000022.1"/>
</dbReference>
<gene>
    <name evidence="2" type="ORF">PZA18_16700</name>
</gene>
<sequence>MVNTVRVMIFYDGNFFKQGNVYFNYKEEKGWFSLPQLHNLIERYVALKAKTSTDITKVVAAHYYDGRTTTKAAVGDQLEKERKFEMALIDAGIIPHYLPVKETPKGKGEDIQYSIAQKGVDVQLAIDVLDYAHADRYDIAVLITGDADFIPLVRRVTSLSKNAVIAYFSIDSWEDNRGIKHSGTYASKALLDAASWCLNFNDLIKDRDWKTEINSLFFKPSKN</sequence>
<accession>A0ABT7E2S0</accession>
<dbReference type="EMBL" id="JARRAF010000022">
    <property type="protein sequence ID" value="MDK2125695.1"/>
    <property type="molecule type" value="Genomic_DNA"/>
</dbReference>
<feature type="domain" description="NYN" evidence="1">
    <location>
        <begin position="6"/>
        <end position="165"/>
    </location>
</feature>
<dbReference type="PANTHER" id="PTHR35458:SF8">
    <property type="entry name" value="SLR0650 PROTEIN"/>
    <property type="match status" value="1"/>
</dbReference>